<dbReference type="EMBL" id="QHKI01000006">
    <property type="protein sequence ID" value="RSM87558.1"/>
    <property type="molecule type" value="Genomic_DNA"/>
</dbReference>
<dbReference type="GO" id="GO:0004497">
    <property type="term" value="F:monooxygenase activity"/>
    <property type="evidence" value="ECO:0007669"/>
    <property type="project" value="UniProtKB-KW"/>
</dbReference>
<proteinExistence type="predicted"/>
<evidence type="ECO:0000313" key="2">
    <source>
        <dbReference type="EMBL" id="RSM87558.1"/>
    </source>
</evidence>
<dbReference type="Gene3D" id="3.30.70.100">
    <property type="match status" value="1"/>
</dbReference>
<dbReference type="SUPFAM" id="SSF54909">
    <property type="entry name" value="Dimeric alpha+beta barrel"/>
    <property type="match status" value="1"/>
</dbReference>
<dbReference type="InterPro" id="IPR007138">
    <property type="entry name" value="ABM_dom"/>
</dbReference>
<dbReference type="InterPro" id="IPR011008">
    <property type="entry name" value="Dimeric_a/b-barrel"/>
</dbReference>
<organism evidence="2 3">
    <name type="scientific">Kibdelosporangium aridum</name>
    <dbReference type="NCBI Taxonomy" id="2030"/>
    <lineage>
        <taxon>Bacteria</taxon>
        <taxon>Bacillati</taxon>
        <taxon>Actinomycetota</taxon>
        <taxon>Actinomycetes</taxon>
        <taxon>Pseudonocardiales</taxon>
        <taxon>Pseudonocardiaceae</taxon>
        <taxon>Kibdelosporangium</taxon>
    </lineage>
</organism>
<reference evidence="2 3" key="1">
    <citation type="submission" date="2018-05" db="EMBL/GenBank/DDBJ databases">
        <title>Evolution of GPA BGCs.</title>
        <authorList>
            <person name="Waglechner N."/>
            <person name="Wright G.D."/>
        </authorList>
    </citation>
    <scope>NUCLEOTIDE SEQUENCE [LARGE SCALE GENOMIC DNA]</scope>
    <source>
        <strain evidence="2 3">A82846</strain>
    </source>
</reference>
<sequence length="122" mass="13353">MIELVDIDPARPFLSQLEEVDSGPVTVINTFVYPEGAFEAVVEVWRKDSVVMMASPGWISAQLYHGVGSHVLTNVSVWESAAQLKAAFQSKEFQDILPLYPDGTVCYPQLERKIAVPGVCGA</sequence>
<evidence type="ECO:0000259" key="1">
    <source>
        <dbReference type="Pfam" id="PF03992"/>
    </source>
</evidence>
<dbReference type="Proteomes" id="UP000287547">
    <property type="component" value="Unassembled WGS sequence"/>
</dbReference>
<keyword evidence="2" id="KW-0503">Monooxygenase</keyword>
<feature type="domain" description="ABM" evidence="1">
    <location>
        <begin position="24"/>
        <end position="96"/>
    </location>
</feature>
<accession>A0A428ZHX0</accession>
<comment type="caution">
    <text evidence="2">The sequence shown here is derived from an EMBL/GenBank/DDBJ whole genome shotgun (WGS) entry which is preliminary data.</text>
</comment>
<dbReference type="RefSeq" id="WP_037273344.1">
    <property type="nucleotide sequence ID" value="NZ_QHKI01000006.1"/>
</dbReference>
<protein>
    <submittedName>
        <fullName evidence="2">Antibiotic biosynthesis monooxygenase</fullName>
    </submittedName>
</protein>
<dbReference type="OrthoDB" id="1494517at2"/>
<dbReference type="Pfam" id="PF03992">
    <property type="entry name" value="ABM"/>
    <property type="match status" value="1"/>
</dbReference>
<dbReference type="AlphaFoldDB" id="A0A428ZHX0"/>
<evidence type="ECO:0000313" key="3">
    <source>
        <dbReference type="Proteomes" id="UP000287547"/>
    </source>
</evidence>
<keyword evidence="2" id="KW-0560">Oxidoreductase</keyword>
<name>A0A428ZHX0_KIBAR</name>
<gene>
    <name evidence="2" type="ORF">DMH04_11170</name>
</gene>